<feature type="compositionally biased region" description="Basic and acidic residues" evidence="1">
    <location>
        <begin position="1105"/>
        <end position="1117"/>
    </location>
</feature>
<feature type="compositionally biased region" description="Polar residues" evidence="1">
    <location>
        <begin position="80"/>
        <end position="103"/>
    </location>
</feature>
<dbReference type="InterPro" id="IPR032741">
    <property type="entry name" value="Sls1_KH-1"/>
</dbReference>
<feature type="domain" description="SLS1 second KH" evidence="4">
    <location>
        <begin position="458"/>
        <end position="526"/>
    </location>
</feature>
<dbReference type="Pfam" id="PF14611">
    <property type="entry name" value="KH_SLS1_1"/>
    <property type="match status" value="1"/>
</dbReference>
<feature type="region of interest" description="Disordered" evidence="1">
    <location>
        <begin position="1081"/>
        <end position="1176"/>
    </location>
</feature>
<dbReference type="EMBL" id="JAAOAV010000005">
    <property type="protein sequence ID" value="KAF5612883.1"/>
    <property type="molecule type" value="Genomic_DNA"/>
</dbReference>
<dbReference type="GO" id="GO:0005743">
    <property type="term" value="C:mitochondrial inner membrane"/>
    <property type="evidence" value="ECO:0007669"/>
    <property type="project" value="InterPro"/>
</dbReference>
<dbReference type="RefSeq" id="XP_036543281.1">
    <property type="nucleotide sequence ID" value="XM_036675779.1"/>
</dbReference>
<sequence length="1242" mass="139106">MISRAVRVPRIRLACRFGLITQRSTGLGFRPSPVHEGLARRLYTSDLGNAGDNKVEPFITNTDASKTTPKEEQLDDESKVSPTGSEDATTAPNLPSTANVDSKPTSSSEEPQSDDDPISKDTKASPGDETFPEKLIDDALNESPLKPQSSRYVLPDLSDLPKSSSGCSPSPEQYALDELLGKSQKSEIETFALPELEAQYVVDELMPLPKRRLHDRLMHDESLGVSTLGMPADAIIINNPNMTRIERPAPTVVEAKPIETPDLDWQNLTPSGMTEPEYEEIFKNIDEICPVSRILRQTDIDKLVSTLCDGFTLTQLREYHSARKPEPRDHDVVKYEWIEDIVPWTSMNSVRLRGNDKATLAQKIVLDKWMIEVQEHADDLGKAFVWMDPDIFPFLTYGPNNVGRLLWELRRDFVIAEDEKLTLHTPKCRLNITAKKSTTYGILAHIDQAVQRMKSRVIDVAPLLPKTRSSALTQAERKELGRLTKTSITPVRHGSEEKLRVSWMPEPDEPPTETEDLADTVFRLIVGRVAPGADHGVLQCLPRSDDPDLVTGQPIPVQRQARAMSWRDKLQKWLRIVAPISKDTPNTPPLGLPSKSAIPEGKCPPGRNVDATTAKFGHILHQRASTSIKELYRKRRILAPLTPHPAAFSALKPDNDLPLKETTSIVMHLSPHVDTLKSPVTDSNEKKRPDPAVYITIPVHPQADLDNFTIPGDATVHMYVSWHNSDVLLPTEAVDVRLEHKRSYALSITHPGIKKFFEKSQLNLREGQLRTPSQAKLMVPGNWLRGSGSGRMNTAKRDVLYDFRGTEIHQTVEMPWNGHTLRYSSIEAGQHGGQRQEITVQAGLPGENPVAFKGKRRESFLQLVEDVATGKYFSWSEGYKSIKSRQLEDFSYNLLEEDLPEDVIVDNEKFDANGRVNRYRPGTSGDSDKPDPRGRFNQHRPATEMSNDRYDSRDRVGERESATNRNDDELEIRGRVNKRTPGPKPEKGTPVEMFDDIDALLAMEGPTSELNPETTPKSDKQQLDWTEFEKKPKSETDAGEELMSFLNRYARPKAFLSKDNETLYGIDAAYQHNKSMTSVSVPEDVLPIGNSPELPEDTAIPPTPQKEKVTTEKEETSKTVQSEKSATREPTPKPTPKPTLKPALKPAPKPKATPEQSATTEKAKEKPYRYTAKPAKMSDADAFAAQFARRMTSENRAKDRNSVIGFFDTLPEEKKPARKKSAQKKKQSASKKNQPASKNKKA</sequence>
<keyword evidence="7" id="KW-1185">Reference proteome</keyword>
<feature type="domain" description="SLS1 first KH" evidence="2">
    <location>
        <begin position="381"/>
        <end position="453"/>
    </location>
</feature>
<evidence type="ECO:0000259" key="4">
    <source>
        <dbReference type="Pfam" id="PF20777"/>
    </source>
</evidence>
<feature type="compositionally biased region" description="Basic and acidic residues" evidence="1">
    <location>
        <begin position="68"/>
        <end position="79"/>
    </location>
</feature>
<evidence type="ECO:0000259" key="2">
    <source>
        <dbReference type="Pfam" id="PF14611"/>
    </source>
</evidence>
<feature type="compositionally biased region" description="Low complexity" evidence="1">
    <location>
        <begin position="1230"/>
        <end position="1242"/>
    </location>
</feature>
<dbReference type="Proteomes" id="UP000547976">
    <property type="component" value="Unassembled WGS sequence"/>
</dbReference>
<feature type="compositionally biased region" description="Low complexity" evidence="1">
    <location>
        <begin position="154"/>
        <end position="165"/>
    </location>
</feature>
<feature type="compositionally biased region" description="Basic residues" evidence="1">
    <location>
        <begin position="1216"/>
        <end position="1229"/>
    </location>
</feature>
<feature type="region of interest" description="Disordered" evidence="1">
    <location>
        <begin position="914"/>
        <end position="991"/>
    </location>
</feature>
<evidence type="ECO:0000259" key="3">
    <source>
        <dbReference type="Pfam" id="PF20776"/>
    </source>
</evidence>
<name>A0A8H5QDZ2_GIBSU</name>
<reference evidence="6 7" key="1">
    <citation type="submission" date="2020-05" db="EMBL/GenBank/DDBJ databases">
        <title>Identification and distribution of gene clusters putatively required for synthesis of sphingolipid metabolism inhibitors in phylogenetically diverse species of the filamentous fungus Fusarium.</title>
        <authorList>
            <person name="Kim H.-S."/>
            <person name="Busman M."/>
            <person name="Brown D.W."/>
            <person name="Divon H."/>
            <person name="Uhlig S."/>
            <person name="Proctor R.H."/>
        </authorList>
    </citation>
    <scope>NUCLEOTIDE SEQUENCE [LARGE SCALE GENOMIC DNA]</scope>
    <source>
        <strain evidence="6 7">NRRL 66333</strain>
    </source>
</reference>
<evidence type="ECO:0000313" key="7">
    <source>
        <dbReference type="Proteomes" id="UP000547976"/>
    </source>
</evidence>
<feature type="compositionally biased region" description="Pro residues" evidence="1">
    <location>
        <begin position="1132"/>
        <end position="1151"/>
    </location>
</feature>
<evidence type="ECO:0000256" key="1">
    <source>
        <dbReference type="SAM" id="MobiDB-lite"/>
    </source>
</evidence>
<feature type="region of interest" description="Disordered" evidence="1">
    <location>
        <begin position="1006"/>
        <end position="1039"/>
    </location>
</feature>
<feature type="compositionally biased region" description="Basic and acidic residues" evidence="1">
    <location>
        <begin position="946"/>
        <end position="974"/>
    </location>
</feature>
<protein>
    <submittedName>
        <fullName evidence="6">Uncharacterized protein</fullName>
    </submittedName>
</protein>
<dbReference type="InterPro" id="IPR048400">
    <property type="entry name" value="SLS1_N"/>
</dbReference>
<organism evidence="6 7">
    <name type="scientific">Gibberella subglutinans</name>
    <name type="common">Fusarium subglutinans</name>
    <dbReference type="NCBI Taxonomy" id="42677"/>
    <lineage>
        <taxon>Eukaryota</taxon>
        <taxon>Fungi</taxon>
        <taxon>Dikarya</taxon>
        <taxon>Ascomycota</taxon>
        <taxon>Pezizomycotina</taxon>
        <taxon>Sordariomycetes</taxon>
        <taxon>Hypocreomycetidae</taxon>
        <taxon>Hypocreales</taxon>
        <taxon>Nectriaceae</taxon>
        <taxon>Fusarium</taxon>
        <taxon>Fusarium fujikuroi species complex</taxon>
    </lineage>
</organism>
<comment type="caution">
    <text evidence="6">The sequence shown here is derived from an EMBL/GenBank/DDBJ whole genome shotgun (WGS) entry which is preliminary data.</text>
</comment>
<dbReference type="Pfam" id="PF20776">
    <property type="entry name" value="SLS1_N"/>
    <property type="match status" value="1"/>
</dbReference>
<dbReference type="AlphaFoldDB" id="A0A8H5QDZ2"/>
<gene>
    <name evidence="6" type="ORF">FSUBG_1113</name>
</gene>
<evidence type="ECO:0000313" key="6">
    <source>
        <dbReference type="EMBL" id="KAF5612883.1"/>
    </source>
</evidence>
<accession>A0A8H5QDZ2</accession>
<dbReference type="Pfam" id="PF20778">
    <property type="entry name" value="SLS1_C"/>
    <property type="match status" value="1"/>
</dbReference>
<dbReference type="InterPro" id="IPR048401">
    <property type="entry name" value="SLS1_C"/>
</dbReference>
<feature type="domain" description="SLS1 C-terminal" evidence="5">
    <location>
        <begin position="563"/>
        <end position="866"/>
    </location>
</feature>
<feature type="region of interest" description="Disordered" evidence="1">
    <location>
        <begin position="46"/>
        <end position="171"/>
    </location>
</feature>
<dbReference type="OrthoDB" id="5392646at2759"/>
<dbReference type="GeneID" id="59310497"/>
<dbReference type="InterPro" id="IPR048748">
    <property type="entry name" value="SLS1_KH2"/>
</dbReference>
<proteinExistence type="predicted"/>
<evidence type="ECO:0000259" key="5">
    <source>
        <dbReference type="Pfam" id="PF20778"/>
    </source>
</evidence>
<dbReference type="Pfam" id="PF20777">
    <property type="entry name" value="KH_SLS1_2"/>
    <property type="match status" value="1"/>
</dbReference>
<feature type="region of interest" description="Disordered" evidence="1">
    <location>
        <begin position="585"/>
        <end position="604"/>
    </location>
</feature>
<feature type="domain" description="SLS1 N-terminal" evidence="3">
    <location>
        <begin position="275"/>
        <end position="374"/>
    </location>
</feature>
<feature type="region of interest" description="Disordered" evidence="1">
    <location>
        <begin position="1193"/>
        <end position="1242"/>
    </location>
</feature>
<feature type="compositionally biased region" description="Basic and acidic residues" evidence="1">
    <location>
        <begin position="1016"/>
        <end position="1036"/>
    </location>
</feature>